<evidence type="ECO:0000313" key="3">
    <source>
        <dbReference type="Proteomes" id="UP001596150"/>
    </source>
</evidence>
<dbReference type="PRINTS" id="PR00081">
    <property type="entry name" value="GDHRDH"/>
</dbReference>
<dbReference type="Gene3D" id="3.40.50.720">
    <property type="entry name" value="NAD(P)-binding Rossmann-like Domain"/>
    <property type="match status" value="1"/>
</dbReference>
<gene>
    <name evidence="2" type="ORF">ACFPP9_23695</name>
</gene>
<sequence>MERSVIVTGAASGIGAALAVKLAAPGTALLLHTRANSAGLASVAAAAEARGSVVEQVLGDLADPAVPREIVARGRARFGRIDQIVSNAGQAKRSQFGEFGAEDLAAAFASMPVAFLHLVDAALGDLETSSWGRVVTVSSFITHVFGTAGLLFPATAAAKAALESLSKSLAVQLAPFGTTVNIVVPGFTRKDATGHSAVSSSNRDTAVSLTPTGRLSDPADIAAAIAFLLSREARQVTGELLHVDGGLRLP</sequence>
<dbReference type="Proteomes" id="UP001596150">
    <property type="component" value="Unassembled WGS sequence"/>
</dbReference>
<evidence type="ECO:0000313" key="2">
    <source>
        <dbReference type="EMBL" id="MFC5518800.1"/>
    </source>
</evidence>
<dbReference type="RefSeq" id="WP_380225460.1">
    <property type="nucleotide sequence ID" value="NZ_JAPKNH010000005.1"/>
</dbReference>
<dbReference type="InterPro" id="IPR002347">
    <property type="entry name" value="SDR_fam"/>
</dbReference>
<accession>A0ABW0Q2J7</accession>
<dbReference type="PRINTS" id="PR00080">
    <property type="entry name" value="SDRFAMILY"/>
</dbReference>
<comment type="caution">
    <text evidence="2">The sequence shown here is derived from an EMBL/GenBank/DDBJ whole genome shotgun (WGS) entry which is preliminary data.</text>
</comment>
<keyword evidence="2" id="KW-0560">Oxidoreductase</keyword>
<dbReference type="GO" id="GO:0016491">
    <property type="term" value="F:oxidoreductase activity"/>
    <property type="evidence" value="ECO:0007669"/>
    <property type="project" value="UniProtKB-KW"/>
</dbReference>
<evidence type="ECO:0000256" key="1">
    <source>
        <dbReference type="ARBA" id="ARBA00006484"/>
    </source>
</evidence>
<reference evidence="3" key="1">
    <citation type="journal article" date="2019" name="Int. J. Syst. Evol. Microbiol.">
        <title>The Global Catalogue of Microorganisms (GCM) 10K type strain sequencing project: providing services to taxonomists for standard genome sequencing and annotation.</title>
        <authorList>
            <consortium name="The Broad Institute Genomics Platform"/>
            <consortium name="The Broad Institute Genome Sequencing Center for Infectious Disease"/>
            <person name="Wu L."/>
            <person name="Ma J."/>
        </authorList>
    </citation>
    <scope>NUCLEOTIDE SEQUENCE [LARGE SCALE GENOMIC DNA]</scope>
    <source>
        <strain evidence="3">KACC 12633</strain>
    </source>
</reference>
<dbReference type="Pfam" id="PF13561">
    <property type="entry name" value="adh_short_C2"/>
    <property type="match status" value="1"/>
</dbReference>
<comment type="similarity">
    <text evidence="1">Belongs to the short-chain dehydrogenases/reductases (SDR) family.</text>
</comment>
<dbReference type="PANTHER" id="PTHR42879">
    <property type="entry name" value="3-OXOACYL-(ACYL-CARRIER-PROTEIN) REDUCTASE"/>
    <property type="match status" value="1"/>
</dbReference>
<name>A0ABW0Q2J7_9HYPH</name>
<dbReference type="PANTHER" id="PTHR42879:SF6">
    <property type="entry name" value="NADPH-DEPENDENT REDUCTASE BACG"/>
    <property type="match status" value="1"/>
</dbReference>
<dbReference type="InterPro" id="IPR036291">
    <property type="entry name" value="NAD(P)-bd_dom_sf"/>
</dbReference>
<dbReference type="EMBL" id="JBHSML010000014">
    <property type="protein sequence ID" value="MFC5518800.1"/>
    <property type="molecule type" value="Genomic_DNA"/>
</dbReference>
<dbReference type="InterPro" id="IPR050259">
    <property type="entry name" value="SDR"/>
</dbReference>
<keyword evidence="3" id="KW-1185">Reference proteome</keyword>
<dbReference type="EC" id="1.1.1.-" evidence="2"/>
<dbReference type="SUPFAM" id="SSF51735">
    <property type="entry name" value="NAD(P)-binding Rossmann-fold domains"/>
    <property type="match status" value="1"/>
</dbReference>
<protein>
    <submittedName>
        <fullName evidence="2">SDR family NAD(P)-dependent oxidoreductase</fullName>
        <ecNumber evidence="2">1.1.1.-</ecNumber>
    </submittedName>
</protein>
<organism evidence="2 3">
    <name type="scientific">Kaistia terrae</name>
    <dbReference type="NCBI Taxonomy" id="537017"/>
    <lineage>
        <taxon>Bacteria</taxon>
        <taxon>Pseudomonadati</taxon>
        <taxon>Pseudomonadota</taxon>
        <taxon>Alphaproteobacteria</taxon>
        <taxon>Hyphomicrobiales</taxon>
        <taxon>Kaistiaceae</taxon>
        <taxon>Kaistia</taxon>
    </lineage>
</organism>
<proteinExistence type="inferred from homology"/>